<organism evidence="3 4">
    <name type="scientific">Moritella viscosa</name>
    <dbReference type="NCBI Taxonomy" id="80854"/>
    <lineage>
        <taxon>Bacteria</taxon>
        <taxon>Pseudomonadati</taxon>
        <taxon>Pseudomonadota</taxon>
        <taxon>Gammaproteobacteria</taxon>
        <taxon>Alteromonadales</taxon>
        <taxon>Moritellaceae</taxon>
        <taxon>Moritella</taxon>
    </lineage>
</organism>
<name>A0A1L0A4N7_9GAMM</name>
<dbReference type="Pfam" id="PF14319">
    <property type="entry name" value="Zn_Tnp_IS91"/>
    <property type="match status" value="1"/>
</dbReference>
<gene>
    <name evidence="3" type="ORF">NVI5450_3270</name>
</gene>
<dbReference type="PANTHER" id="PTHR37023">
    <property type="entry name" value="TRANSPOSASE"/>
    <property type="match status" value="1"/>
</dbReference>
<dbReference type="OrthoDB" id="6979325at2"/>
<reference evidence="3 4" key="1">
    <citation type="submission" date="2016-11" db="EMBL/GenBank/DDBJ databases">
        <authorList>
            <person name="Jaros S."/>
            <person name="Januszkiewicz K."/>
            <person name="Wedrychowicz H."/>
        </authorList>
    </citation>
    <scope>NUCLEOTIDE SEQUENCE [LARGE SCALE GENOMIC DNA]</scope>
    <source>
        <strain evidence="3">NVI 5450</strain>
    </source>
</reference>
<dbReference type="GO" id="GO:0004803">
    <property type="term" value="F:transposase activity"/>
    <property type="evidence" value="ECO:0007669"/>
    <property type="project" value="InterPro"/>
</dbReference>
<evidence type="ECO:0000259" key="2">
    <source>
        <dbReference type="Pfam" id="PF14319"/>
    </source>
</evidence>
<dbReference type="GO" id="GO:0006313">
    <property type="term" value="P:DNA transposition"/>
    <property type="evidence" value="ECO:0007669"/>
    <property type="project" value="InterPro"/>
</dbReference>
<evidence type="ECO:0000313" key="3">
    <source>
        <dbReference type="EMBL" id="SGZ08002.1"/>
    </source>
</evidence>
<sequence length="373" mass="42987">MAMQKWTVQRIFQEYSLSQLNIGFPLYQHKAFSAIRDCRTAKMGAHSQHCSQGHFCGVHYNSCRHRGCPQCQHVVKEQWLNDWSARLLNTQHHHWIFTFPHELLPLWRFNRSWFQDALFRAVSQTLKQLTDDDKHLKAKVGCILALHTWGRNLSEHPHIHCLISHGGLNKAGEWCNPKRKGLFPAEVVKRLFRGKFLAAIKQAIKSEQLCYSGDKDASYWVHMANKLSRVKWQVFACKPYKHGLGVAKYLARYMRGGPLHNSQILAVKNEIVKLKYHSHQSGRAERINFKVDQFEQKILTHMPLPGKPTVRYYGLYHPGAQTNLNIARKNLGQSAYKAPSKPDWQAVLKMLGVELICPVCGCNSMEVKSEKLS</sequence>
<dbReference type="Pfam" id="PF04986">
    <property type="entry name" value="Y2_Tnp"/>
    <property type="match status" value="1"/>
</dbReference>
<dbReference type="PANTHER" id="PTHR37023:SF1">
    <property type="entry name" value="ISSOD25 TRANSPOSASE TNPA_ISSOD25"/>
    <property type="match status" value="1"/>
</dbReference>
<dbReference type="EMBL" id="FPLD01000088">
    <property type="protein sequence ID" value="SGZ08002.1"/>
    <property type="molecule type" value="Genomic_DNA"/>
</dbReference>
<feature type="domain" description="Transposase IS801/IS1294" evidence="1">
    <location>
        <begin position="141"/>
        <end position="317"/>
    </location>
</feature>
<dbReference type="InterPro" id="IPR026889">
    <property type="entry name" value="Zn_Tnp"/>
</dbReference>
<accession>A0A1L0A4N7</accession>
<proteinExistence type="predicted"/>
<dbReference type="AlphaFoldDB" id="A0A1L0A4N7"/>
<feature type="domain" description="Transposase zinc-binding" evidence="2">
    <location>
        <begin position="23"/>
        <end position="99"/>
    </location>
</feature>
<dbReference type="RefSeq" id="WP_075479471.1">
    <property type="nucleotide sequence ID" value="NZ_CAWRBC010000149.1"/>
</dbReference>
<evidence type="ECO:0000259" key="1">
    <source>
        <dbReference type="Pfam" id="PF04986"/>
    </source>
</evidence>
<evidence type="ECO:0000313" key="4">
    <source>
        <dbReference type="Proteomes" id="UP000183794"/>
    </source>
</evidence>
<dbReference type="GO" id="GO:0003677">
    <property type="term" value="F:DNA binding"/>
    <property type="evidence" value="ECO:0007669"/>
    <property type="project" value="InterPro"/>
</dbReference>
<dbReference type="InterPro" id="IPR007069">
    <property type="entry name" value="Transposase_32"/>
</dbReference>
<dbReference type="Proteomes" id="UP000183794">
    <property type="component" value="Unassembled WGS sequence"/>
</dbReference>
<protein>
    <submittedName>
        <fullName evidence="3">Transposase</fullName>
    </submittedName>
</protein>